<dbReference type="InterPro" id="IPR038186">
    <property type="entry name" value="CHAD_dom_sf"/>
</dbReference>
<name>A0A9X2PIW4_9HYPH</name>
<dbReference type="Pfam" id="PF05235">
    <property type="entry name" value="CHAD"/>
    <property type="match status" value="1"/>
</dbReference>
<dbReference type="PROSITE" id="PS51708">
    <property type="entry name" value="CHAD"/>
    <property type="match status" value="1"/>
</dbReference>
<gene>
    <name evidence="2" type="ORF">NVS89_22815</name>
</gene>
<evidence type="ECO:0000313" key="3">
    <source>
        <dbReference type="Proteomes" id="UP001151088"/>
    </source>
</evidence>
<organism evidence="2 3">
    <name type="scientific">Ancylobacter mangrovi</name>
    <dbReference type="NCBI Taxonomy" id="2972472"/>
    <lineage>
        <taxon>Bacteria</taxon>
        <taxon>Pseudomonadati</taxon>
        <taxon>Pseudomonadota</taxon>
        <taxon>Alphaproteobacteria</taxon>
        <taxon>Hyphomicrobiales</taxon>
        <taxon>Xanthobacteraceae</taxon>
        <taxon>Ancylobacter</taxon>
    </lineage>
</organism>
<dbReference type="Proteomes" id="UP001151088">
    <property type="component" value="Unassembled WGS sequence"/>
</dbReference>
<dbReference type="RefSeq" id="WP_258735087.1">
    <property type="nucleotide sequence ID" value="NZ_JANTHZ010000016.1"/>
</dbReference>
<keyword evidence="3" id="KW-1185">Reference proteome</keyword>
<proteinExistence type="predicted"/>
<sequence length="307" mass="33907">MAELRDDVMVEDAAPLASDTDTPLGPLGHALLHAAQEARTALDTRDPVKSVHDLRKAFKRLRALLRLVRGRKKAHDARTLERALADAARRLSGARDHAARQEALDDLVAKAELAPAHAQAAMLALSAPEESGHATLGVGPHEADLNALVYRCLIDTPRFAGAMSTGQLVDALADDYARARRRGRKVDPADAEGLHDLRKAVIAQRYQMGLVTPLWPRLGKVWEDELQRLRDKLGKHHDLAALAARLAAYEPVAQDEAWHAAVSAAAEARQHRLAHSALHLHRRLFAERPRTFRRRIAAYFDPVSKKE</sequence>
<protein>
    <submittedName>
        <fullName evidence="2">CHAD domain-containing protein</fullName>
    </submittedName>
</protein>
<dbReference type="AlphaFoldDB" id="A0A9X2PIW4"/>
<accession>A0A9X2PIW4</accession>
<evidence type="ECO:0000313" key="2">
    <source>
        <dbReference type="EMBL" id="MCS0497926.1"/>
    </source>
</evidence>
<dbReference type="PANTHER" id="PTHR39339:SF1">
    <property type="entry name" value="CHAD DOMAIN-CONTAINING PROTEIN"/>
    <property type="match status" value="1"/>
</dbReference>
<dbReference type="EMBL" id="JANTHZ010000016">
    <property type="protein sequence ID" value="MCS0497926.1"/>
    <property type="molecule type" value="Genomic_DNA"/>
</dbReference>
<reference evidence="2" key="1">
    <citation type="submission" date="2022-08" db="EMBL/GenBank/DDBJ databases">
        <authorList>
            <person name="Li F."/>
        </authorList>
    </citation>
    <scope>NUCLEOTIDE SEQUENCE</scope>
    <source>
        <strain evidence="2">MQZ15Z-1</strain>
    </source>
</reference>
<dbReference type="PANTHER" id="PTHR39339">
    <property type="entry name" value="SLR1444 PROTEIN"/>
    <property type="match status" value="1"/>
</dbReference>
<dbReference type="SMART" id="SM00880">
    <property type="entry name" value="CHAD"/>
    <property type="match status" value="1"/>
</dbReference>
<evidence type="ECO:0000259" key="1">
    <source>
        <dbReference type="PROSITE" id="PS51708"/>
    </source>
</evidence>
<dbReference type="Gene3D" id="1.40.20.10">
    <property type="entry name" value="CHAD domain"/>
    <property type="match status" value="1"/>
</dbReference>
<dbReference type="InterPro" id="IPR007899">
    <property type="entry name" value="CHAD_dom"/>
</dbReference>
<feature type="domain" description="CHAD" evidence="1">
    <location>
        <begin position="16"/>
        <end position="290"/>
    </location>
</feature>
<comment type="caution">
    <text evidence="2">The sequence shown here is derived from an EMBL/GenBank/DDBJ whole genome shotgun (WGS) entry which is preliminary data.</text>
</comment>